<accession>A0A4Q0ZDE4</accession>
<protein>
    <submittedName>
        <fullName evidence="1">Uncharacterized protein</fullName>
    </submittedName>
</protein>
<organism evidence="1 2">
    <name type="scientific">Arcobacter cloacae</name>
    <dbReference type="NCBI Taxonomy" id="1054034"/>
    <lineage>
        <taxon>Bacteria</taxon>
        <taxon>Pseudomonadati</taxon>
        <taxon>Campylobacterota</taxon>
        <taxon>Epsilonproteobacteria</taxon>
        <taxon>Campylobacterales</taxon>
        <taxon>Arcobacteraceae</taxon>
        <taxon>Arcobacter</taxon>
    </lineage>
</organism>
<proteinExistence type="predicted"/>
<reference evidence="1 2" key="1">
    <citation type="submission" date="2017-10" db="EMBL/GenBank/DDBJ databases">
        <title>Genomics of the genus Arcobacter.</title>
        <authorList>
            <person name="Perez-Cataluna A."/>
            <person name="Figueras M.J."/>
        </authorList>
    </citation>
    <scope>NUCLEOTIDE SEQUENCE [LARGE SCALE GENOMIC DNA]</scope>
    <source>
        <strain evidence="1 2">F26</strain>
    </source>
</reference>
<dbReference type="Proteomes" id="UP000290870">
    <property type="component" value="Unassembled WGS sequence"/>
</dbReference>
<dbReference type="EMBL" id="PDJZ01000005">
    <property type="protein sequence ID" value="RXJ84397.1"/>
    <property type="molecule type" value="Genomic_DNA"/>
</dbReference>
<evidence type="ECO:0000313" key="2">
    <source>
        <dbReference type="Proteomes" id="UP000290870"/>
    </source>
</evidence>
<sequence length="333" mass="38903">MYNKLTIITTLVNSNSINRIVQIERFVKYHSRMGLRIIVVCPDDVEIPTLKANHLEIINCHHELNVTEKVLLALEYVKTPYVSWIADDDFLGYDFAKKSIFELDKYDYIAGCDGFMFFIEEGTLKRQDIKYSYNSFKKGLKANIDGHKGKRFRFQADYYHPGITHSVIRKDIIITALQFILDYKIPINFADRIFVAIVMIYGDIKYINSITNIRSFGTRIMHHNPSLFNKAEIGPRELIMHENVVKEVFNQYEKIHGNLTPGIKADILYFLMKSSKAFNDYTNKTTIKYKLKQLYILICSYIEPTKLSLLNKEIKNDIKLAKKFMKEYSLKGN</sequence>
<name>A0A4Q0ZDE4_9BACT</name>
<gene>
    <name evidence="1" type="ORF">CRU90_05875</name>
</gene>
<dbReference type="RefSeq" id="WP_128986353.1">
    <property type="nucleotide sequence ID" value="NZ_PDJZ01000005.1"/>
</dbReference>
<comment type="caution">
    <text evidence="1">The sequence shown here is derived from an EMBL/GenBank/DDBJ whole genome shotgun (WGS) entry which is preliminary data.</text>
</comment>
<dbReference type="AlphaFoldDB" id="A0A4Q0ZDE4"/>
<evidence type="ECO:0000313" key="1">
    <source>
        <dbReference type="EMBL" id="RXJ84397.1"/>
    </source>
</evidence>